<comment type="caution">
    <text evidence="2">The sequence shown here is derived from an EMBL/GenBank/DDBJ whole genome shotgun (WGS) entry which is preliminary data.</text>
</comment>
<feature type="compositionally biased region" description="Low complexity" evidence="1">
    <location>
        <begin position="878"/>
        <end position="895"/>
    </location>
</feature>
<keyword evidence="3" id="KW-1185">Reference proteome</keyword>
<dbReference type="Proteomes" id="UP001367316">
    <property type="component" value="Unassembled WGS sequence"/>
</dbReference>
<name>A0ABR1NBA3_9PEZI</name>
<organism evidence="2 3">
    <name type="scientific">Phyllosticta paracitricarpa</name>
    <dbReference type="NCBI Taxonomy" id="2016321"/>
    <lineage>
        <taxon>Eukaryota</taxon>
        <taxon>Fungi</taxon>
        <taxon>Dikarya</taxon>
        <taxon>Ascomycota</taxon>
        <taxon>Pezizomycotina</taxon>
        <taxon>Dothideomycetes</taxon>
        <taxon>Dothideomycetes incertae sedis</taxon>
        <taxon>Botryosphaeriales</taxon>
        <taxon>Phyllostictaceae</taxon>
        <taxon>Phyllosticta</taxon>
    </lineage>
</organism>
<gene>
    <name evidence="2" type="ORF">JOL62DRAFT_27562</name>
</gene>
<evidence type="ECO:0000313" key="2">
    <source>
        <dbReference type="EMBL" id="KAK7612483.1"/>
    </source>
</evidence>
<dbReference type="EMBL" id="JBBPBF010000010">
    <property type="protein sequence ID" value="KAK7612483.1"/>
    <property type="molecule type" value="Genomic_DNA"/>
</dbReference>
<feature type="region of interest" description="Disordered" evidence="1">
    <location>
        <begin position="746"/>
        <end position="1023"/>
    </location>
</feature>
<feature type="compositionally biased region" description="Basic and acidic residues" evidence="1">
    <location>
        <begin position="1013"/>
        <end position="1023"/>
    </location>
</feature>
<accession>A0ABR1NBA3</accession>
<reference evidence="2 3" key="1">
    <citation type="submission" date="2024-04" db="EMBL/GenBank/DDBJ databases">
        <title>Phyllosticta paracitricarpa is synonymous to the EU quarantine fungus P. citricarpa based on phylogenomic analyses.</title>
        <authorList>
            <consortium name="Lawrence Berkeley National Laboratory"/>
            <person name="Van ingen-buijs V.A."/>
            <person name="Van westerhoven A.C."/>
            <person name="Haridas S."/>
            <person name="Skiadas P."/>
            <person name="Martin F."/>
            <person name="Groenewald J.Z."/>
            <person name="Crous P.W."/>
            <person name="Seidl M.F."/>
        </authorList>
    </citation>
    <scope>NUCLEOTIDE SEQUENCE [LARGE SCALE GENOMIC DNA]</scope>
    <source>
        <strain evidence="2 3">CBS 141358</strain>
    </source>
</reference>
<feature type="compositionally biased region" description="Basic and acidic residues" evidence="1">
    <location>
        <begin position="803"/>
        <end position="817"/>
    </location>
</feature>
<sequence>MPPAPVKDVFVPAPRFGDFEGCTWQAWLDGSSSSRGNKAWLDFKQSIHDGNRTIPRRLALSHWHTVEDFVWISENLPNLTELDLSDIQDCVLIDHTTDVLGYYTWEELRQAVKDKFWAQIEKLWVRHWGCTALQNSLFRHPPARDKSSDLEYRSRRDGQIRESVCDVTTIIGACSKLKVLSVRGPTVGGGLNKAWHPKKSCIEEGGHAHFCALVEGLEDTAPLSMETLELHQAEIGLLLPLLANFWTLKRIKISLASILLRYAPGRIEEDVEDPELEKWPKELASRATQGNCGLELQHKRLAGVSDGEKKQKLHEWLDSAISTSFEMYPREIPGVATKLQADWKSSSNGPSLFHLMDFLTSGPYAHPVRALAYNLDFIAQAQQNLENNSQFQQLTTTESVETCNNIPISPFTFILPDRKIHSPDEIEAMEKNATSTGFKFECNSIFLSPHEPYPTEPMRPIEMWKTLRKTAPGFAPLWDLDALMSQGFPANQGIVASTGSFVDAIARGLLELKRNGIPVRVLLAWRKGAPGLYWGHEEMLKVPFKSYLASECSIPRSSLTSDGGNGSGGSGTPEDGAQQETIKTTIAELVDELVVRYPDWTGGAPSGPEDASAAPLRADDFTKQLHREAQGWQRWLYYHALLFTSMRRLEIRMPEAFDAFHSKRLALVLLGEGCDEGTTASRGKWHLRHNGTGQGTHTRFVSRLWERVGGDKKIVWGDDEWKRTAETFRDMEVFDEEWEQIMPGHYKQREPHASDEQIAESDESNTEMREDGAVPQAVSSQLEHLPSKSPDDVVETIETTDTTMHEAPEMTRAESVDKTSSQVIQRIKTLSAESEPADMGSLGSGKSFDSMFVEPPTSRTVDADLPPLTWDTEDERSASSLVDPSRSSDSTSKPSARARSRSRGREESKAAALRQPAESSRDRSNEAHRSGGPSNPELLAPPDPEVISGSGSGGGSTSKPRPRARSRSRGREGTKGAAVLRSAESSRERRSKRQASEEPEGPAPPTQRRRSKMERELDWSLKK</sequence>
<evidence type="ECO:0000256" key="1">
    <source>
        <dbReference type="SAM" id="MobiDB-lite"/>
    </source>
</evidence>
<feature type="region of interest" description="Disordered" evidence="1">
    <location>
        <begin position="558"/>
        <end position="578"/>
    </location>
</feature>
<feature type="compositionally biased region" description="Basic and acidic residues" evidence="1">
    <location>
        <begin position="919"/>
        <end position="929"/>
    </location>
</feature>
<evidence type="ECO:0000313" key="3">
    <source>
        <dbReference type="Proteomes" id="UP001367316"/>
    </source>
</evidence>
<protein>
    <submittedName>
        <fullName evidence="2">Uncharacterized protein</fullName>
    </submittedName>
</protein>
<proteinExistence type="predicted"/>